<reference evidence="2 3" key="1">
    <citation type="submission" date="2021-01" db="EMBL/GenBank/DDBJ databases">
        <title>Whole genome shotgun sequence of Catellatospora citrea NBRC 14495.</title>
        <authorList>
            <person name="Komaki H."/>
            <person name="Tamura T."/>
        </authorList>
    </citation>
    <scope>NUCLEOTIDE SEQUENCE [LARGE SCALE GENOMIC DNA]</scope>
    <source>
        <strain evidence="2 3">NBRC 14495</strain>
    </source>
</reference>
<comment type="caution">
    <text evidence="2">The sequence shown here is derived from an EMBL/GenBank/DDBJ whole genome shotgun (WGS) entry which is preliminary data.</text>
</comment>
<dbReference type="EMBL" id="BONH01000002">
    <property type="protein sequence ID" value="GIF95941.1"/>
    <property type="molecule type" value="Genomic_DNA"/>
</dbReference>
<keyword evidence="3" id="KW-1185">Reference proteome</keyword>
<dbReference type="AlphaFoldDB" id="A0A8J3K9T2"/>
<dbReference type="RefSeq" id="WP_239165244.1">
    <property type="nucleotide sequence ID" value="NZ_BONH01000002.1"/>
</dbReference>
<protein>
    <submittedName>
        <fullName evidence="2">Uncharacterized protein</fullName>
    </submittedName>
</protein>
<dbReference type="Pfam" id="PF19460">
    <property type="entry name" value="DUF5997"/>
    <property type="match status" value="1"/>
</dbReference>
<organism evidence="2 3">
    <name type="scientific">Catellatospora citrea</name>
    <dbReference type="NCBI Taxonomy" id="53366"/>
    <lineage>
        <taxon>Bacteria</taxon>
        <taxon>Bacillati</taxon>
        <taxon>Actinomycetota</taxon>
        <taxon>Actinomycetes</taxon>
        <taxon>Micromonosporales</taxon>
        <taxon>Micromonosporaceae</taxon>
        <taxon>Catellatospora</taxon>
    </lineage>
</organism>
<accession>A0A8J3K9T2</accession>
<proteinExistence type="predicted"/>
<name>A0A8J3K9T2_9ACTN</name>
<feature type="compositionally biased region" description="Low complexity" evidence="1">
    <location>
        <begin position="132"/>
        <end position="157"/>
    </location>
</feature>
<feature type="region of interest" description="Disordered" evidence="1">
    <location>
        <begin position="104"/>
        <end position="157"/>
    </location>
</feature>
<sequence length="157" mass="17624">MTKPKKSQLMKPATAALKLDIYLPATPQEFQESLVSREDLDELQRNPPQWLADLRREGPHPRNVVAARLRISNSGLARAGITEALTTAQIADLAANPPEWLVRERATHAETQREQRRLQERQQDATEKVTVPAKPAKSAKPARRQSPTSRGGRSPRR</sequence>
<evidence type="ECO:0000313" key="3">
    <source>
        <dbReference type="Proteomes" id="UP000659904"/>
    </source>
</evidence>
<evidence type="ECO:0000313" key="2">
    <source>
        <dbReference type="EMBL" id="GIF95941.1"/>
    </source>
</evidence>
<gene>
    <name evidence="2" type="ORF">Cci01nite_10350</name>
</gene>
<dbReference type="Proteomes" id="UP000659904">
    <property type="component" value="Unassembled WGS sequence"/>
</dbReference>
<evidence type="ECO:0000256" key="1">
    <source>
        <dbReference type="SAM" id="MobiDB-lite"/>
    </source>
</evidence>
<feature type="compositionally biased region" description="Basic and acidic residues" evidence="1">
    <location>
        <begin position="104"/>
        <end position="127"/>
    </location>
</feature>
<dbReference type="InterPro" id="IPR046039">
    <property type="entry name" value="DUF5997"/>
</dbReference>